<evidence type="ECO:0000313" key="5">
    <source>
        <dbReference type="Proteomes" id="UP000232323"/>
    </source>
</evidence>
<comment type="caution">
    <text evidence="4">The sequence shown here is derived from an EMBL/GenBank/DDBJ whole genome shotgun (WGS) entry which is preliminary data.</text>
</comment>
<reference evidence="4 5" key="1">
    <citation type="submission" date="2017-08" db="EMBL/GenBank/DDBJ databases">
        <title>Acidophilic green algal genome provides insights into adaptation to an acidic environment.</title>
        <authorList>
            <person name="Hirooka S."/>
            <person name="Hirose Y."/>
            <person name="Kanesaki Y."/>
            <person name="Higuchi S."/>
            <person name="Fujiwara T."/>
            <person name="Onuma R."/>
            <person name="Era A."/>
            <person name="Ohbayashi R."/>
            <person name="Uzuka A."/>
            <person name="Nozaki H."/>
            <person name="Yoshikawa H."/>
            <person name="Miyagishima S.Y."/>
        </authorList>
    </citation>
    <scope>NUCLEOTIDE SEQUENCE [LARGE SCALE GENOMIC DNA]</scope>
    <source>
        <strain evidence="4 5">NIES-2499</strain>
    </source>
</reference>
<dbReference type="AlphaFoldDB" id="A0A250X7S1"/>
<dbReference type="InterPro" id="IPR036971">
    <property type="entry name" value="PDEase_catalytic_dom_sf"/>
</dbReference>
<evidence type="ECO:0000256" key="1">
    <source>
        <dbReference type="ARBA" id="ARBA00022723"/>
    </source>
</evidence>
<dbReference type="PANTHER" id="PTHR11347">
    <property type="entry name" value="CYCLIC NUCLEOTIDE PHOSPHODIESTERASE"/>
    <property type="match status" value="1"/>
</dbReference>
<protein>
    <recommendedName>
        <fullName evidence="3">PDEase domain-containing protein</fullName>
    </recommendedName>
</protein>
<keyword evidence="1" id="KW-0479">Metal-binding</keyword>
<dbReference type="STRING" id="1157962.A0A250X7S1"/>
<organism evidence="4 5">
    <name type="scientific">Chlamydomonas eustigma</name>
    <dbReference type="NCBI Taxonomy" id="1157962"/>
    <lineage>
        <taxon>Eukaryota</taxon>
        <taxon>Viridiplantae</taxon>
        <taxon>Chlorophyta</taxon>
        <taxon>core chlorophytes</taxon>
        <taxon>Chlorophyceae</taxon>
        <taxon>CS clade</taxon>
        <taxon>Chlamydomonadales</taxon>
        <taxon>Chlamydomonadaceae</taxon>
        <taxon>Chlamydomonas</taxon>
    </lineage>
</organism>
<feature type="domain" description="PDEase" evidence="3">
    <location>
        <begin position="1"/>
        <end position="218"/>
    </location>
</feature>
<dbReference type="GO" id="GO:0046872">
    <property type="term" value="F:metal ion binding"/>
    <property type="evidence" value="ECO:0007669"/>
    <property type="project" value="UniProtKB-KW"/>
</dbReference>
<dbReference type="Proteomes" id="UP000232323">
    <property type="component" value="Unassembled WGS sequence"/>
</dbReference>
<dbReference type="Pfam" id="PF00233">
    <property type="entry name" value="PDEase_I"/>
    <property type="match status" value="1"/>
</dbReference>
<keyword evidence="2" id="KW-0378">Hydrolase</keyword>
<dbReference type="EMBL" id="BEGY01000039">
    <property type="protein sequence ID" value="GAX79134.1"/>
    <property type="molecule type" value="Genomic_DNA"/>
</dbReference>
<evidence type="ECO:0000259" key="3">
    <source>
        <dbReference type="PROSITE" id="PS51845"/>
    </source>
</evidence>
<evidence type="ECO:0000313" key="4">
    <source>
        <dbReference type="EMBL" id="GAX79134.1"/>
    </source>
</evidence>
<evidence type="ECO:0000256" key="2">
    <source>
        <dbReference type="ARBA" id="ARBA00022801"/>
    </source>
</evidence>
<dbReference type="GO" id="GO:0004114">
    <property type="term" value="F:3',5'-cyclic-nucleotide phosphodiesterase activity"/>
    <property type="evidence" value="ECO:0007669"/>
    <property type="project" value="InterPro"/>
</dbReference>
<dbReference type="PROSITE" id="PS51845">
    <property type="entry name" value="PDEASE_I_2"/>
    <property type="match status" value="1"/>
</dbReference>
<gene>
    <name evidence="4" type="ORF">CEUSTIGMA_g6574.t1</name>
</gene>
<dbReference type="OrthoDB" id="541489at2759"/>
<dbReference type="SUPFAM" id="SSF109604">
    <property type="entry name" value="HD-domain/PDEase-like"/>
    <property type="match status" value="1"/>
</dbReference>
<accession>A0A250X7S1</accession>
<name>A0A250X7S1_9CHLO</name>
<dbReference type="GO" id="GO:0007165">
    <property type="term" value="P:signal transduction"/>
    <property type="evidence" value="ECO:0007669"/>
    <property type="project" value="InterPro"/>
</dbReference>
<dbReference type="Gene3D" id="1.10.1300.10">
    <property type="entry name" value="3'5'-cyclic nucleotide phosphodiesterase, catalytic domain"/>
    <property type="match status" value="1"/>
</dbReference>
<keyword evidence="5" id="KW-1185">Reference proteome</keyword>
<sequence>MIKENLPVSMQEHGIVADVDTSGISRSGGSGIMMENQKMDVSVSETKHIPDRSHRLLGGASGGRAAAAAVASSSIKSFNMLKMASKRFTRSFAVTPTVIVEPSYQPKDDGEKLLCLQVALKVADIGSILRPKHVAIKSIDGLEEESFRQGDKERELGLPVTPLFDRDKHGVSRAQKGFIDFIAMPLLRSFVRIFPETDPLLQQLKNNYVELLALSEQPSAIVVSDLPADEVISASLDAP</sequence>
<proteinExistence type="predicted"/>
<dbReference type="InterPro" id="IPR002073">
    <property type="entry name" value="PDEase_catalytic_dom"/>
</dbReference>